<evidence type="ECO:0008006" key="3">
    <source>
        <dbReference type="Google" id="ProtNLM"/>
    </source>
</evidence>
<sequence>MANSIHDALFKATFSQVEQAASELKEGRQEGVLEGRRVMLLKQLGARFRTLPDAVVARVNSAGTADLEVWAERVLTAATLAEVVGDV</sequence>
<organism evidence="1 2">
    <name type="scientific">Chondromyces apiculatus DSM 436</name>
    <dbReference type="NCBI Taxonomy" id="1192034"/>
    <lineage>
        <taxon>Bacteria</taxon>
        <taxon>Pseudomonadati</taxon>
        <taxon>Myxococcota</taxon>
        <taxon>Polyangia</taxon>
        <taxon>Polyangiales</taxon>
        <taxon>Polyangiaceae</taxon>
        <taxon>Chondromyces</taxon>
    </lineage>
</organism>
<dbReference type="PANTHER" id="PTHR35586">
    <property type="entry name" value="SLL1691 PROTEIN"/>
    <property type="match status" value="1"/>
</dbReference>
<dbReference type="Proteomes" id="UP000019678">
    <property type="component" value="Unassembled WGS sequence"/>
</dbReference>
<gene>
    <name evidence="1" type="ORF">CAP_1214</name>
</gene>
<protein>
    <recommendedName>
        <fullName evidence="3">DUF4351 domain-containing protein</fullName>
    </recommendedName>
</protein>
<name>A0A017TDR7_9BACT</name>
<comment type="caution">
    <text evidence="1">The sequence shown here is derived from an EMBL/GenBank/DDBJ whole genome shotgun (WGS) entry which is preliminary data.</text>
</comment>
<accession>A0A017TDR7</accession>
<dbReference type="AlphaFoldDB" id="A0A017TDR7"/>
<dbReference type="EMBL" id="ASRX01000013">
    <property type="protein sequence ID" value="EYF06955.1"/>
    <property type="molecule type" value="Genomic_DNA"/>
</dbReference>
<keyword evidence="2" id="KW-1185">Reference proteome</keyword>
<proteinExistence type="predicted"/>
<dbReference type="PANTHER" id="PTHR35586:SF1">
    <property type="entry name" value="SLL1691 PROTEIN"/>
    <property type="match status" value="1"/>
</dbReference>
<dbReference type="STRING" id="1192034.CAP_1214"/>
<reference evidence="1 2" key="1">
    <citation type="submission" date="2013-05" db="EMBL/GenBank/DDBJ databases">
        <title>Genome assembly of Chondromyces apiculatus DSM 436.</title>
        <authorList>
            <person name="Sharma G."/>
            <person name="Khatri I."/>
            <person name="Kaur C."/>
            <person name="Mayilraj S."/>
            <person name="Subramanian S."/>
        </authorList>
    </citation>
    <scope>NUCLEOTIDE SEQUENCE [LARGE SCALE GENOMIC DNA]</scope>
    <source>
        <strain evidence="1 2">DSM 436</strain>
    </source>
</reference>
<evidence type="ECO:0000313" key="2">
    <source>
        <dbReference type="Proteomes" id="UP000019678"/>
    </source>
</evidence>
<evidence type="ECO:0000313" key="1">
    <source>
        <dbReference type="EMBL" id="EYF06955.1"/>
    </source>
</evidence>
<dbReference type="RefSeq" id="WP_044238726.1">
    <property type="nucleotide sequence ID" value="NZ_ASRX01000013.1"/>
</dbReference>